<keyword evidence="4" id="KW-1185">Reference proteome</keyword>
<sequence>MGLSSEGRIMDENAHRVDRGSLLISAPPSTIYGALTDPESLEKWLPPEGMAGRVEQFTPGVGGGFRMVLTYLDASGNGKTSDTTDVTNVEFVGLVPDQNIVQQVRFTSDDAGFAGTMIMTWELQPHPEGTLVSVAATHVPPGISPADHEAGLASSLANLAAHVEQEASAS</sequence>
<name>A0ABY3W896_9MICC</name>
<dbReference type="InterPro" id="IPR023393">
    <property type="entry name" value="START-like_dom_sf"/>
</dbReference>
<reference evidence="3 4" key="1">
    <citation type="submission" date="2022-03" db="EMBL/GenBank/DDBJ databases">
        <title>Isotopic signatures of nitrous oxide derived from detoxification processes.</title>
        <authorList>
            <person name="Behrendt U."/>
            <person name="Buchen C."/>
            <person name="Well R."/>
            <person name="Ulrich A."/>
            <person name="Rohe L."/>
            <person name="Kolb S."/>
            <person name="Schloter M."/>
            <person name="Horn M.A."/>
            <person name="Augustin J."/>
        </authorList>
    </citation>
    <scope>NUCLEOTIDE SEQUENCE [LARGE SCALE GENOMIC DNA]</scope>
    <source>
        <strain evidence="3 4">S4-C24</strain>
    </source>
</reference>
<organism evidence="3 4">
    <name type="scientific">Arthrobacter sulfonylureivorans</name>
    <dbReference type="NCBI Taxonomy" id="2486855"/>
    <lineage>
        <taxon>Bacteria</taxon>
        <taxon>Bacillati</taxon>
        <taxon>Actinomycetota</taxon>
        <taxon>Actinomycetes</taxon>
        <taxon>Micrococcales</taxon>
        <taxon>Micrococcaceae</taxon>
        <taxon>Arthrobacter</taxon>
    </lineage>
</organism>
<comment type="similarity">
    <text evidence="1">Belongs to the AHA1 family.</text>
</comment>
<dbReference type="RefSeq" id="WP_241914286.1">
    <property type="nucleotide sequence ID" value="NZ_CP093326.1"/>
</dbReference>
<dbReference type="Proteomes" id="UP000829069">
    <property type="component" value="Chromosome"/>
</dbReference>
<dbReference type="InterPro" id="IPR013538">
    <property type="entry name" value="ASHA1/2-like_C"/>
</dbReference>
<dbReference type="Gene3D" id="3.30.530.20">
    <property type="match status" value="1"/>
</dbReference>
<dbReference type="Pfam" id="PF08327">
    <property type="entry name" value="AHSA1"/>
    <property type="match status" value="1"/>
</dbReference>
<dbReference type="EMBL" id="CP093326">
    <property type="protein sequence ID" value="UNK46221.1"/>
    <property type="molecule type" value="Genomic_DNA"/>
</dbReference>
<dbReference type="CDD" id="cd08895">
    <property type="entry name" value="SRPBCC_CalC_Aha1-like_2"/>
    <property type="match status" value="1"/>
</dbReference>
<feature type="domain" description="Activator of Hsp90 ATPase homologue 1/2-like C-terminal" evidence="2">
    <location>
        <begin position="26"/>
        <end position="164"/>
    </location>
</feature>
<gene>
    <name evidence="3" type="ORF">MNQ99_02300</name>
</gene>
<evidence type="ECO:0000256" key="1">
    <source>
        <dbReference type="ARBA" id="ARBA00006817"/>
    </source>
</evidence>
<evidence type="ECO:0000259" key="2">
    <source>
        <dbReference type="Pfam" id="PF08327"/>
    </source>
</evidence>
<evidence type="ECO:0000313" key="4">
    <source>
        <dbReference type="Proteomes" id="UP000829069"/>
    </source>
</evidence>
<accession>A0ABY3W896</accession>
<dbReference type="SUPFAM" id="SSF55961">
    <property type="entry name" value="Bet v1-like"/>
    <property type="match status" value="1"/>
</dbReference>
<proteinExistence type="inferred from homology"/>
<protein>
    <submittedName>
        <fullName evidence="3">SRPBCC family protein</fullName>
    </submittedName>
</protein>
<evidence type="ECO:0000313" key="3">
    <source>
        <dbReference type="EMBL" id="UNK46221.1"/>
    </source>
</evidence>